<feature type="signal peptide" evidence="1">
    <location>
        <begin position="1"/>
        <end position="22"/>
    </location>
</feature>
<gene>
    <name evidence="3" type="ORF">Q9L42_003465</name>
</gene>
<evidence type="ECO:0000256" key="1">
    <source>
        <dbReference type="SAM" id="SignalP"/>
    </source>
</evidence>
<protein>
    <submittedName>
        <fullName evidence="3">Glycine zipper family protein</fullName>
    </submittedName>
</protein>
<dbReference type="PROSITE" id="PS51257">
    <property type="entry name" value="PROKAR_LIPOPROTEIN"/>
    <property type="match status" value="1"/>
</dbReference>
<keyword evidence="1" id="KW-0732">Signal</keyword>
<evidence type="ECO:0000259" key="2">
    <source>
        <dbReference type="Pfam" id="PF13436"/>
    </source>
</evidence>
<dbReference type="Pfam" id="PF13436">
    <property type="entry name" value="Gly-zipper_OmpA"/>
    <property type="match status" value="1"/>
</dbReference>
<dbReference type="RefSeq" id="WP_305909819.1">
    <property type="nucleotide sequence ID" value="NZ_CP157743.1"/>
</dbReference>
<dbReference type="Proteomes" id="UP001225378">
    <property type="component" value="Chromosome"/>
</dbReference>
<name>A0AAU7NW22_9GAMM</name>
<reference evidence="3 4" key="1">
    <citation type="journal article" date="2024" name="Microbiology">
        <title>Methylomarinum rosea sp. nov., a novel halophilic methanotrophic bacterium from the hypersaline Lake Elton.</title>
        <authorList>
            <person name="Suleimanov R.Z."/>
            <person name="Oshkin I.Y."/>
            <person name="Danilova O.V."/>
            <person name="Suzina N.E."/>
            <person name="Dedysh S.N."/>
        </authorList>
    </citation>
    <scope>NUCLEOTIDE SEQUENCE [LARGE SCALE GENOMIC DNA]</scope>
    <source>
        <strain evidence="3 4">Ch1-1</strain>
    </source>
</reference>
<evidence type="ECO:0000313" key="3">
    <source>
        <dbReference type="EMBL" id="XBS21193.1"/>
    </source>
</evidence>
<feature type="chain" id="PRO_5043661109" evidence="1">
    <location>
        <begin position="23"/>
        <end position="131"/>
    </location>
</feature>
<dbReference type="KEGG" id="mech:Q9L42_003465"/>
<accession>A0AAU7NW22</accession>
<keyword evidence="4" id="KW-1185">Reference proteome</keyword>
<dbReference type="EMBL" id="CP157743">
    <property type="protein sequence ID" value="XBS21193.1"/>
    <property type="molecule type" value="Genomic_DNA"/>
</dbReference>
<proteinExistence type="predicted"/>
<evidence type="ECO:0000313" key="4">
    <source>
        <dbReference type="Proteomes" id="UP001225378"/>
    </source>
</evidence>
<dbReference type="InterPro" id="IPR025693">
    <property type="entry name" value="Gly-zipper_OmpA-like_dom"/>
</dbReference>
<dbReference type="AlphaFoldDB" id="A0AAU7NW22"/>
<organism evidence="3 4">
    <name type="scientific">Methylomarinum roseum</name>
    <dbReference type="NCBI Taxonomy" id="3067653"/>
    <lineage>
        <taxon>Bacteria</taxon>
        <taxon>Pseudomonadati</taxon>
        <taxon>Pseudomonadota</taxon>
        <taxon>Gammaproteobacteria</taxon>
        <taxon>Methylococcales</taxon>
        <taxon>Methylococcaceae</taxon>
        <taxon>Methylomarinum</taxon>
    </lineage>
</organism>
<feature type="domain" description="Glycine-zipper-containing OmpA-like membrane" evidence="2">
    <location>
        <begin position="63"/>
        <end position="106"/>
    </location>
</feature>
<sequence length="131" mass="13363">MKKIFPINIISVSLLLSGCATQTGWTPTVDPYGDPNAYRLEQDMAECRQLALRSSGGTVKETAKGTAVGGLLGAATGAAVGAVSGDAGAGAAYGAAIGGIGGGAKQGIESEEQYKRAYINCMRHRGHYVVD</sequence>